<comment type="caution">
    <text evidence="9">The sequence shown here is derived from an EMBL/GenBank/DDBJ whole genome shotgun (WGS) entry which is preliminary data.</text>
</comment>
<evidence type="ECO:0000313" key="10">
    <source>
        <dbReference type="Proteomes" id="UP000247498"/>
    </source>
</evidence>
<dbReference type="SUPFAM" id="SSF48371">
    <property type="entry name" value="ARM repeat"/>
    <property type="match status" value="1"/>
</dbReference>
<dbReference type="STRING" id="307507.A0A2V0NKQ7"/>
<protein>
    <recommendedName>
        <fullName evidence="5">Importin subunit alpha</fullName>
    </recommendedName>
</protein>
<dbReference type="PROSITE" id="PS50176">
    <property type="entry name" value="ARM_REPEAT"/>
    <property type="match status" value="1"/>
</dbReference>
<dbReference type="InterPro" id="IPR011989">
    <property type="entry name" value="ARM-like"/>
</dbReference>
<dbReference type="GO" id="GO:0061608">
    <property type="term" value="F:nuclear import signal receptor activity"/>
    <property type="evidence" value="ECO:0007669"/>
    <property type="project" value="InterPro"/>
</dbReference>
<keyword evidence="4 5" id="KW-0653">Protein transport</keyword>
<dbReference type="GO" id="GO:0006606">
    <property type="term" value="P:protein import into nucleus"/>
    <property type="evidence" value="ECO:0007669"/>
    <property type="project" value="InterPro"/>
</dbReference>
<dbReference type="InterPro" id="IPR002652">
    <property type="entry name" value="Importin-a_IBB"/>
</dbReference>
<dbReference type="InterPro" id="IPR016024">
    <property type="entry name" value="ARM-type_fold"/>
</dbReference>
<evidence type="ECO:0000256" key="6">
    <source>
        <dbReference type="PROSITE-ProRule" id="PRU00259"/>
    </source>
</evidence>
<dbReference type="InParanoid" id="A0A2V0NKQ7"/>
<dbReference type="InterPro" id="IPR036975">
    <property type="entry name" value="Importin-a_IBB_sf"/>
</dbReference>
<keyword evidence="10" id="KW-1185">Reference proteome</keyword>
<dbReference type="PIRSF" id="PIRSF005673">
    <property type="entry name" value="Importin_alpha"/>
    <property type="match status" value="1"/>
</dbReference>
<feature type="region of interest" description="Disordered" evidence="7">
    <location>
        <begin position="1"/>
        <end position="66"/>
    </location>
</feature>
<evidence type="ECO:0000259" key="8">
    <source>
        <dbReference type="PROSITE" id="PS51214"/>
    </source>
</evidence>
<dbReference type="Pfam" id="PF16186">
    <property type="entry name" value="Arm_3"/>
    <property type="match status" value="1"/>
</dbReference>
<dbReference type="InterPro" id="IPR032413">
    <property type="entry name" value="Arm_3"/>
</dbReference>
<dbReference type="SMART" id="SM00185">
    <property type="entry name" value="ARM"/>
    <property type="match status" value="8"/>
</dbReference>
<organism evidence="9 10">
    <name type="scientific">Raphidocelis subcapitata</name>
    <dbReference type="NCBI Taxonomy" id="307507"/>
    <lineage>
        <taxon>Eukaryota</taxon>
        <taxon>Viridiplantae</taxon>
        <taxon>Chlorophyta</taxon>
        <taxon>core chlorophytes</taxon>
        <taxon>Chlorophyceae</taxon>
        <taxon>CS clade</taxon>
        <taxon>Sphaeropleales</taxon>
        <taxon>Selenastraceae</taxon>
        <taxon>Raphidocelis</taxon>
    </lineage>
</organism>
<name>A0A2V0NKQ7_9CHLO</name>
<dbReference type="InterPro" id="IPR024931">
    <property type="entry name" value="Importin_alpha"/>
</dbReference>
<sequence>MRASVKRGVDAAGARRRREENVIELRKAKRDGQLQQKRRALAGADAESGGGGAGGGAPDAEADAAAARQALRDLPALAAGLASPDAGRRLDAARGLRKLLSADREPPIAEVVAAGAVPGLVTLLRADPSPDARLEAAWALTNLASGATEAAAAVAAAGGGAALAAAIAEAGAGAELREQAAWGVGNLAGDSVALRDHLLGLGVLRTLAAQVSEDAPLGVLRTAAWALCNLCRGRPAPDLSVTREALPALALLARCPDEQAAADACWALAHLSEGAPPRAEALLASGVCPRLVELLLHPSPAVVLPALRALGNATTGDERHTQAVIDCGALPLLGLLLGDGQSKRVRREAAWTLSNVAAGSKAQIQAVLDAGLLPPLVALMQGGEFEVRKEAAWAVTNAACGGAPEQLHALVKAGAIRPLCELLGSVDTTTAAVALEGLEAILAAGDAAGRAARGGSNPYAALVEDAEGVERLEALQEHSNQILYERAVAVLEAYFGAEEEEAGGGGAGGTYAFGGAAAAAPPPGGGFSFGGGGSGGSGGSGGGSGGGSALPAGSMVL</sequence>
<evidence type="ECO:0000313" key="9">
    <source>
        <dbReference type="EMBL" id="GBF87934.1"/>
    </source>
</evidence>
<feature type="compositionally biased region" description="Basic and acidic residues" evidence="7">
    <location>
        <begin position="17"/>
        <end position="32"/>
    </location>
</feature>
<dbReference type="Pfam" id="PF00514">
    <property type="entry name" value="Arm"/>
    <property type="match status" value="5"/>
</dbReference>
<evidence type="ECO:0000256" key="7">
    <source>
        <dbReference type="SAM" id="MobiDB-lite"/>
    </source>
</evidence>
<dbReference type="EMBL" id="BDRX01000003">
    <property type="protein sequence ID" value="GBF87934.1"/>
    <property type="molecule type" value="Genomic_DNA"/>
</dbReference>
<dbReference type="GO" id="GO:0005737">
    <property type="term" value="C:cytoplasm"/>
    <property type="evidence" value="ECO:0007669"/>
    <property type="project" value="InterPro"/>
</dbReference>
<dbReference type="Gene3D" id="1.20.5.690">
    <property type="entry name" value="Importin-alpha, importin-beta-binding domain"/>
    <property type="match status" value="1"/>
</dbReference>
<dbReference type="PANTHER" id="PTHR23316">
    <property type="entry name" value="IMPORTIN ALPHA"/>
    <property type="match status" value="1"/>
</dbReference>
<reference evidence="9 10" key="1">
    <citation type="journal article" date="2018" name="Sci. Rep.">
        <title>Raphidocelis subcapitata (=Pseudokirchneriella subcapitata) provides an insight into genome evolution and environmental adaptations in the Sphaeropleales.</title>
        <authorList>
            <person name="Suzuki S."/>
            <person name="Yamaguchi H."/>
            <person name="Nakajima N."/>
            <person name="Kawachi M."/>
        </authorList>
    </citation>
    <scope>NUCLEOTIDE SEQUENCE [LARGE SCALE GENOMIC DNA]</scope>
    <source>
        <strain evidence="9 10">NIES-35</strain>
    </source>
</reference>
<feature type="domain" description="IBB" evidence="8">
    <location>
        <begin position="1"/>
        <end position="48"/>
    </location>
</feature>
<feature type="region of interest" description="Disordered" evidence="7">
    <location>
        <begin position="528"/>
        <end position="557"/>
    </location>
</feature>
<dbReference type="AlphaFoldDB" id="A0A2V0NKQ7"/>
<evidence type="ECO:0000256" key="2">
    <source>
        <dbReference type="ARBA" id="ARBA00022448"/>
    </source>
</evidence>
<feature type="repeat" description="ARM" evidence="6">
    <location>
        <begin position="115"/>
        <end position="158"/>
    </location>
</feature>
<feature type="compositionally biased region" description="Gly residues" evidence="7">
    <location>
        <begin position="48"/>
        <end position="57"/>
    </location>
</feature>
<evidence type="ECO:0000256" key="5">
    <source>
        <dbReference type="PIRNR" id="PIRNR005673"/>
    </source>
</evidence>
<keyword evidence="3" id="KW-0677">Repeat</keyword>
<dbReference type="Proteomes" id="UP000247498">
    <property type="component" value="Unassembled WGS sequence"/>
</dbReference>
<gene>
    <name evidence="9" type="ORF">Rsub_00646</name>
</gene>
<evidence type="ECO:0000256" key="3">
    <source>
        <dbReference type="ARBA" id="ARBA00022737"/>
    </source>
</evidence>
<dbReference type="InterPro" id="IPR000225">
    <property type="entry name" value="Armadillo"/>
</dbReference>
<dbReference type="OrthoDB" id="29145at2759"/>
<keyword evidence="2 5" id="KW-0813">Transport</keyword>
<proteinExistence type="inferred from homology"/>
<evidence type="ECO:0000256" key="4">
    <source>
        <dbReference type="ARBA" id="ARBA00022927"/>
    </source>
</evidence>
<dbReference type="Pfam" id="PF01749">
    <property type="entry name" value="IBB"/>
    <property type="match status" value="1"/>
</dbReference>
<dbReference type="Gene3D" id="1.25.10.10">
    <property type="entry name" value="Leucine-rich Repeat Variant"/>
    <property type="match status" value="1"/>
</dbReference>
<accession>A0A2V0NKQ7</accession>
<comment type="similarity">
    <text evidence="1 5">Belongs to the importin alpha family.</text>
</comment>
<feature type="compositionally biased region" description="Gly residues" evidence="7">
    <location>
        <begin position="528"/>
        <end position="548"/>
    </location>
</feature>
<evidence type="ECO:0000256" key="1">
    <source>
        <dbReference type="ARBA" id="ARBA00010394"/>
    </source>
</evidence>
<dbReference type="PROSITE" id="PS51214">
    <property type="entry name" value="IBB"/>
    <property type="match status" value="1"/>
</dbReference>